<protein>
    <recommendedName>
        <fullName evidence="2">MobA/VirD2-like nuclease domain-containing protein</fullName>
    </recommendedName>
</protein>
<dbReference type="InterPro" id="IPR005094">
    <property type="entry name" value="Endonuclease_MobA/VirD2"/>
</dbReference>
<dbReference type="RefSeq" id="WP_209704153.1">
    <property type="nucleotide sequence ID" value="NZ_JAFIDA010000001.1"/>
</dbReference>
<dbReference type="Proteomes" id="UP000675163">
    <property type="component" value="Unassembled WGS sequence"/>
</dbReference>
<dbReference type="Pfam" id="PF03432">
    <property type="entry name" value="Relaxase"/>
    <property type="match status" value="1"/>
</dbReference>
<evidence type="ECO:0000256" key="1">
    <source>
        <dbReference type="SAM" id="MobiDB-lite"/>
    </source>
</evidence>
<reference evidence="3" key="1">
    <citation type="submission" date="2021-02" db="EMBL/GenBank/DDBJ databases">
        <title>Sequencing the genomes of 1000 actinobacteria strains.</title>
        <authorList>
            <person name="Klenk H.-P."/>
        </authorList>
    </citation>
    <scope>NUCLEOTIDE SEQUENCE</scope>
    <source>
        <strain evidence="3">DSM 22850</strain>
    </source>
</reference>
<gene>
    <name evidence="3" type="ORF">JOF28_000304</name>
</gene>
<sequence length="770" mass="85192">MYNAIQSSDSASRIIGYVLNEKLDAEVDRCMYASGIGCVASTAKADFADTRDRFDPNDKLTVQAYSAVISASKEEFDPADPEQVYQFHMVSQHAAEMTFPGRQILVGTQIDGETGLVHSHWVISNVAHEDAEMTHTVKGKQVTEKVVAGKPFSSAMSNVFRIREATNAVLADEQFMASVGYDNSRLGKLMSVRAGLDSQGLNFLVGEHAYDNTALVRSTRSTNGWLGELKARVEHAKAEATSEESFRELLTHDGAVVLNERGKNKTWSYTYTDGADRTHTARAGSKRLHSNDFSRNAILVAAKENKIAAETRQVSPQVLAFEAQQAAQQARFDQRQAAREASTQAKIAANELASQKRLAERADVKAAADALRASKDAEHQKAVRAVLDNPPARFAQLSDAARMEQLDKLMIVKEEQAVGLSKRFRTGQREAMRRAHGLSYDEAKYLDTLWEEQGCPGTASERPAEQLIEDEPAERTEVVSESPVALEPQRKQAAQNEVNAGGPTFAQLLADVEDATPESDTSWLEKFYPSRPRQVPSPEPVEQEAPAKPEAVIVEAEEPQPEHVDAPVAESELVDPVELTRTVVAAPVEQEPAVPDAPRESLLRMVQRPNQRKQRAITAMAEFEEQHAWRALADAQHFDDSRVPSGIGKAWLDEFGDYLDPAVNEQLRLRVALLEARDAEYTAGRAVLTERSGLETAGGFVDRHAPRFKKIDRELRCSNKRREWLVAKLTAGDYDISDEDRSAYLKAVIDENAAQIDQPNHESDQQLSVQ</sequence>
<accession>A0A940PJK0</accession>
<keyword evidence="4" id="KW-1185">Reference proteome</keyword>
<name>A0A940PJK0_9MICO</name>
<organism evidence="3 4">
    <name type="scientific">Leucobacter exalbidus</name>
    <dbReference type="NCBI Taxonomy" id="662960"/>
    <lineage>
        <taxon>Bacteria</taxon>
        <taxon>Bacillati</taxon>
        <taxon>Actinomycetota</taxon>
        <taxon>Actinomycetes</taxon>
        <taxon>Micrococcales</taxon>
        <taxon>Microbacteriaceae</taxon>
        <taxon>Leucobacter</taxon>
    </lineage>
</organism>
<dbReference type="EMBL" id="JAFIDA010000001">
    <property type="protein sequence ID" value="MBP1325072.1"/>
    <property type="molecule type" value="Genomic_DNA"/>
</dbReference>
<feature type="region of interest" description="Disordered" evidence="1">
    <location>
        <begin position="528"/>
        <end position="547"/>
    </location>
</feature>
<evidence type="ECO:0000259" key="2">
    <source>
        <dbReference type="Pfam" id="PF03432"/>
    </source>
</evidence>
<feature type="domain" description="MobA/VirD2-like nuclease" evidence="2">
    <location>
        <begin position="17"/>
        <end position="144"/>
    </location>
</feature>
<proteinExistence type="predicted"/>
<evidence type="ECO:0000313" key="3">
    <source>
        <dbReference type="EMBL" id="MBP1325072.1"/>
    </source>
</evidence>
<evidence type="ECO:0000313" key="4">
    <source>
        <dbReference type="Proteomes" id="UP000675163"/>
    </source>
</evidence>
<comment type="caution">
    <text evidence="3">The sequence shown here is derived from an EMBL/GenBank/DDBJ whole genome shotgun (WGS) entry which is preliminary data.</text>
</comment>
<dbReference type="AlphaFoldDB" id="A0A940PJK0"/>